<accession>A0A6J5RWB0</accession>
<dbReference type="EMBL" id="LR797252">
    <property type="protein sequence ID" value="CAB4196535.1"/>
    <property type="molecule type" value="Genomic_DNA"/>
</dbReference>
<sequence>MADEQENTTNETSTVNKQAVLQTEKISEIDRLSLDLSKTKRELALSDAKTAIANSEKAELSYRYFILKLYMKYNLTESDAITEGGDIIRGGANFVKTGS</sequence>
<protein>
    <submittedName>
        <fullName evidence="1">Uncharacterized protein</fullName>
    </submittedName>
</protein>
<reference evidence="1" key="1">
    <citation type="submission" date="2020-05" db="EMBL/GenBank/DDBJ databases">
        <authorList>
            <person name="Chiriac C."/>
            <person name="Salcher M."/>
            <person name="Ghai R."/>
            <person name="Kavagutti S V."/>
        </authorList>
    </citation>
    <scope>NUCLEOTIDE SEQUENCE</scope>
</reference>
<evidence type="ECO:0000313" key="1">
    <source>
        <dbReference type="EMBL" id="CAB4196535.1"/>
    </source>
</evidence>
<organism evidence="1">
    <name type="scientific">uncultured Caudovirales phage</name>
    <dbReference type="NCBI Taxonomy" id="2100421"/>
    <lineage>
        <taxon>Viruses</taxon>
        <taxon>Duplodnaviria</taxon>
        <taxon>Heunggongvirae</taxon>
        <taxon>Uroviricota</taxon>
        <taxon>Caudoviricetes</taxon>
        <taxon>Peduoviridae</taxon>
        <taxon>Maltschvirus</taxon>
        <taxon>Maltschvirus maltsch</taxon>
    </lineage>
</organism>
<name>A0A6J5RWB0_9CAUD</name>
<proteinExistence type="predicted"/>
<gene>
    <name evidence="1" type="ORF">UFOVP1290_55</name>
</gene>